<accession>A0A9D4EQJ0</accession>
<proteinExistence type="predicted"/>
<reference evidence="1" key="1">
    <citation type="journal article" date="2019" name="bioRxiv">
        <title>The Genome of the Zebra Mussel, Dreissena polymorpha: A Resource for Invasive Species Research.</title>
        <authorList>
            <person name="McCartney M.A."/>
            <person name="Auch B."/>
            <person name="Kono T."/>
            <person name="Mallez S."/>
            <person name="Zhang Y."/>
            <person name="Obille A."/>
            <person name="Becker A."/>
            <person name="Abrahante J.E."/>
            <person name="Garbe J."/>
            <person name="Badalamenti J.P."/>
            <person name="Herman A."/>
            <person name="Mangelson H."/>
            <person name="Liachko I."/>
            <person name="Sullivan S."/>
            <person name="Sone E.D."/>
            <person name="Koren S."/>
            <person name="Silverstein K.A.T."/>
            <person name="Beckman K.B."/>
            <person name="Gohl D.M."/>
        </authorList>
    </citation>
    <scope>NUCLEOTIDE SEQUENCE</scope>
    <source>
        <strain evidence="1">Duluth1</strain>
        <tissue evidence="1">Whole animal</tissue>
    </source>
</reference>
<sequence length="50" mass="5907">MMETIQKLIPVIKKARWEKQEAFLRVDHVFIDGREYKSSSYEDCGSVVNM</sequence>
<reference evidence="1" key="2">
    <citation type="submission" date="2020-11" db="EMBL/GenBank/DDBJ databases">
        <authorList>
            <person name="McCartney M.A."/>
            <person name="Auch B."/>
            <person name="Kono T."/>
            <person name="Mallez S."/>
            <person name="Becker A."/>
            <person name="Gohl D.M."/>
            <person name="Silverstein K.A.T."/>
            <person name="Koren S."/>
            <person name="Bechman K.B."/>
            <person name="Herman A."/>
            <person name="Abrahante J.E."/>
            <person name="Garbe J."/>
        </authorList>
    </citation>
    <scope>NUCLEOTIDE SEQUENCE</scope>
    <source>
        <strain evidence="1">Duluth1</strain>
        <tissue evidence="1">Whole animal</tissue>
    </source>
</reference>
<gene>
    <name evidence="1" type="ORF">DPMN_161873</name>
</gene>
<dbReference type="EMBL" id="JAIWYP010000008">
    <property type="protein sequence ID" value="KAH3783923.1"/>
    <property type="molecule type" value="Genomic_DNA"/>
</dbReference>
<evidence type="ECO:0000313" key="2">
    <source>
        <dbReference type="Proteomes" id="UP000828390"/>
    </source>
</evidence>
<evidence type="ECO:0000313" key="1">
    <source>
        <dbReference type="EMBL" id="KAH3783923.1"/>
    </source>
</evidence>
<organism evidence="1 2">
    <name type="scientific">Dreissena polymorpha</name>
    <name type="common">Zebra mussel</name>
    <name type="synonym">Mytilus polymorpha</name>
    <dbReference type="NCBI Taxonomy" id="45954"/>
    <lineage>
        <taxon>Eukaryota</taxon>
        <taxon>Metazoa</taxon>
        <taxon>Spiralia</taxon>
        <taxon>Lophotrochozoa</taxon>
        <taxon>Mollusca</taxon>
        <taxon>Bivalvia</taxon>
        <taxon>Autobranchia</taxon>
        <taxon>Heteroconchia</taxon>
        <taxon>Euheterodonta</taxon>
        <taxon>Imparidentia</taxon>
        <taxon>Neoheterodontei</taxon>
        <taxon>Myida</taxon>
        <taxon>Dreissenoidea</taxon>
        <taxon>Dreissenidae</taxon>
        <taxon>Dreissena</taxon>
    </lineage>
</organism>
<comment type="caution">
    <text evidence="1">The sequence shown here is derived from an EMBL/GenBank/DDBJ whole genome shotgun (WGS) entry which is preliminary data.</text>
</comment>
<dbReference type="Proteomes" id="UP000828390">
    <property type="component" value="Unassembled WGS sequence"/>
</dbReference>
<name>A0A9D4EQJ0_DREPO</name>
<keyword evidence="2" id="KW-1185">Reference proteome</keyword>
<protein>
    <submittedName>
        <fullName evidence="1">Uncharacterized protein</fullName>
    </submittedName>
</protein>
<dbReference type="AlphaFoldDB" id="A0A9D4EQJ0"/>